<feature type="transmembrane region" description="Helical" evidence="7">
    <location>
        <begin position="130"/>
        <end position="146"/>
    </location>
</feature>
<comment type="subcellular location">
    <subcellularLocation>
        <location evidence="1">Cell membrane</location>
        <topology evidence="1">Multi-pass membrane protein</topology>
    </subcellularLocation>
</comment>
<sequence length="320" mass="34542">MTTNRNRTVYAAVILYAFIIGFSFIFVKFALIAASPLDTLAHRFTISLIAAALPVCFGWLRLTIRPRELLAVLPLALFYPVLFFTFQTFGLAYTSSSEAGIVQAVVPAFTMILAIPLLKERPGAWQKLSVLLSIAGVIYMFVMKGARFEPSSLAGVGLIALGALALAGYGVLARKMAQSFRVTDMTFMMSLIGFIAFNAMSVGRHVSEGTLSTYFQPFASPLFVMSIVYLGVMSSLISSFLSNFALSRLEAYKVSAFNNVATLITVLAGVFVLKERLEAYHFIGAVLIVAGVLGTNLLGSGKRGAKQTVPRGIAERGKVS</sequence>
<dbReference type="Gene3D" id="1.10.3730.20">
    <property type="match status" value="1"/>
</dbReference>
<feature type="transmembrane region" description="Helical" evidence="7">
    <location>
        <begin position="99"/>
        <end position="118"/>
    </location>
</feature>
<name>A0A5C4TAT4_9BACL</name>
<evidence type="ECO:0000256" key="5">
    <source>
        <dbReference type="ARBA" id="ARBA00022989"/>
    </source>
</evidence>
<feature type="transmembrane region" description="Helical" evidence="7">
    <location>
        <begin position="69"/>
        <end position="93"/>
    </location>
</feature>
<keyword evidence="4 7" id="KW-0812">Transmembrane</keyword>
<keyword evidence="6 7" id="KW-0472">Membrane</keyword>
<dbReference type="EMBL" id="VDCQ01000016">
    <property type="protein sequence ID" value="TNJ65720.1"/>
    <property type="molecule type" value="Genomic_DNA"/>
</dbReference>
<evidence type="ECO:0000256" key="6">
    <source>
        <dbReference type="ARBA" id="ARBA00023136"/>
    </source>
</evidence>
<dbReference type="InterPro" id="IPR000620">
    <property type="entry name" value="EamA_dom"/>
</dbReference>
<comment type="similarity">
    <text evidence="2">Belongs to the EamA transporter family.</text>
</comment>
<feature type="transmembrane region" description="Helical" evidence="7">
    <location>
        <begin position="185"/>
        <end position="202"/>
    </location>
</feature>
<dbReference type="PANTHER" id="PTHR32322">
    <property type="entry name" value="INNER MEMBRANE TRANSPORTER"/>
    <property type="match status" value="1"/>
</dbReference>
<dbReference type="GO" id="GO:0005886">
    <property type="term" value="C:plasma membrane"/>
    <property type="evidence" value="ECO:0007669"/>
    <property type="project" value="UniProtKB-SubCell"/>
</dbReference>
<evidence type="ECO:0000256" key="7">
    <source>
        <dbReference type="SAM" id="Phobius"/>
    </source>
</evidence>
<dbReference type="AlphaFoldDB" id="A0A5C4TAT4"/>
<accession>A0A5C4TAT4</accession>
<dbReference type="SUPFAM" id="SSF103481">
    <property type="entry name" value="Multidrug resistance efflux transporter EmrE"/>
    <property type="match status" value="2"/>
</dbReference>
<feature type="transmembrane region" description="Helical" evidence="7">
    <location>
        <begin position="256"/>
        <end position="273"/>
    </location>
</feature>
<feature type="transmembrane region" description="Helical" evidence="7">
    <location>
        <begin position="40"/>
        <end position="62"/>
    </location>
</feature>
<evidence type="ECO:0000313" key="9">
    <source>
        <dbReference type="EMBL" id="TNJ65720.1"/>
    </source>
</evidence>
<dbReference type="PANTHER" id="PTHR32322:SF18">
    <property type="entry name" value="S-ADENOSYLMETHIONINE_S-ADENOSYLHOMOCYSTEINE TRANSPORTER"/>
    <property type="match status" value="1"/>
</dbReference>
<feature type="domain" description="EamA" evidence="8">
    <location>
        <begin position="154"/>
        <end position="296"/>
    </location>
</feature>
<feature type="transmembrane region" description="Helical" evidence="7">
    <location>
        <begin position="152"/>
        <end position="173"/>
    </location>
</feature>
<feature type="transmembrane region" description="Helical" evidence="7">
    <location>
        <begin position="12"/>
        <end position="34"/>
    </location>
</feature>
<feature type="transmembrane region" description="Helical" evidence="7">
    <location>
        <begin position="279"/>
        <end position="298"/>
    </location>
</feature>
<dbReference type="RefSeq" id="WP_139602782.1">
    <property type="nucleotide sequence ID" value="NZ_VDCQ01000016.1"/>
</dbReference>
<dbReference type="Pfam" id="PF00892">
    <property type="entry name" value="EamA"/>
    <property type="match status" value="2"/>
</dbReference>
<evidence type="ECO:0000256" key="3">
    <source>
        <dbReference type="ARBA" id="ARBA00022475"/>
    </source>
</evidence>
<keyword evidence="5 7" id="KW-1133">Transmembrane helix</keyword>
<dbReference type="InterPro" id="IPR037185">
    <property type="entry name" value="EmrE-like"/>
</dbReference>
<reference evidence="9 10" key="1">
    <citation type="submission" date="2019-05" db="EMBL/GenBank/DDBJ databases">
        <title>We sequenced the genome of Paenibacillus hemerocallicola KCTC 33185 for further insight into its adaptation and study the phylogeny of Paenibacillus.</title>
        <authorList>
            <person name="Narsing Rao M.P."/>
        </authorList>
    </citation>
    <scope>NUCLEOTIDE SEQUENCE [LARGE SCALE GENOMIC DNA]</scope>
    <source>
        <strain evidence="9 10">KCTC 33185</strain>
    </source>
</reference>
<evidence type="ECO:0000259" key="8">
    <source>
        <dbReference type="Pfam" id="PF00892"/>
    </source>
</evidence>
<feature type="domain" description="EamA" evidence="8">
    <location>
        <begin position="10"/>
        <end position="141"/>
    </location>
</feature>
<organism evidence="9 10">
    <name type="scientific">Paenibacillus hemerocallicola</name>
    <dbReference type="NCBI Taxonomy" id="1172614"/>
    <lineage>
        <taxon>Bacteria</taxon>
        <taxon>Bacillati</taxon>
        <taxon>Bacillota</taxon>
        <taxon>Bacilli</taxon>
        <taxon>Bacillales</taxon>
        <taxon>Paenibacillaceae</taxon>
        <taxon>Paenibacillus</taxon>
    </lineage>
</organism>
<dbReference type="InterPro" id="IPR050638">
    <property type="entry name" value="AA-Vitamin_Transporters"/>
</dbReference>
<protein>
    <submittedName>
        <fullName evidence="9">DMT family transporter</fullName>
    </submittedName>
</protein>
<evidence type="ECO:0000313" key="10">
    <source>
        <dbReference type="Proteomes" id="UP000307943"/>
    </source>
</evidence>
<evidence type="ECO:0000256" key="4">
    <source>
        <dbReference type="ARBA" id="ARBA00022692"/>
    </source>
</evidence>
<feature type="transmembrane region" description="Helical" evidence="7">
    <location>
        <begin position="222"/>
        <end position="244"/>
    </location>
</feature>
<dbReference type="OrthoDB" id="1682095at2"/>
<keyword evidence="10" id="KW-1185">Reference proteome</keyword>
<comment type="caution">
    <text evidence="9">The sequence shown here is derived from an EMBL/GenBank/DDBJ whole genome shotgun (WGS) entry which is preliminary data.</text>
</comment>
<evidence type="ECO:0000256" key="1">
    <source>
        <dbReference type="ARBA" id="ARBA00004651"/>
    </source>
</evidence>
<evidence type="ECO:0000256" key="2">
    <source>
        <dbReference type="ARBA" id="ARBA00007362"/>
    </source>
</evidence>
<keyword evidence="3" id="KW-1003">Cell membrane</keyword>
<dbReference type="Proteomes" id="UP000307943">
    <property type="component" value="Unassembled WGS sequence"/>
</dbReference>
<gene>
    <name evidence="9" type="ORF">FE784_13790</name>
</gene>
<proteinExistence type="inferred from homology"/>